<gene>
    <name evidence="4" type="ORF">GCM10008937_34640</name>
</gene>
<dbReference type="InterPro" id="IPR006119">
    <property type="entry name" value="Resolv_N"/>
</dbReference>
<dbReference type="Pfam" id="PF00239">
    <property type="entry name" value="Resolvase"/>
    <property type="match status" value="1"/>
</dbReference>
<dbReference type="PANTHER" id="PTHR30461:SF2">
    <property type="entry name" value="SERINE RECOMBINASE PINE-RELATED"/>
    <property type="match status" value="1"/>
</dbReference>
<dbReference type="InterPro" id="IPR050639">
    <property type="entry name" value="SSR_resolvase"/>
</dbReference>
<keyword evidence="2" id="KW-0233">DNA recombination</keyword>
<dbReference type="CDD" id="cd00338">
    <property type="entry name" value="Ser_Recombinase"/>
    <property type="match status" value="1"/>
</dbReference>
<proteinExistence type="predicted"/>
<protein>
    <submittedName>
        <fullName evidence="4">Recombinase family protein</fullName>
    </submittedName>
</protein>
<dbReference type="PROSITE" id="PS51736">
    <property type="entry name" value="RECOMBINASES_3"/>
    <property type="match status" value="1"/>
</dbReference>
<dbReference type="SUPFAM" id="SSF53041">
    <property type="entry name" value="Resolvase-like"/>
    <property type="match status" value="1"/>
</dbReference>
<evidence type="ECO:0000259" key="3">
    <source>
        <dbReference type="PROSITE" id="PS51736"/>
    </source>
</evidence>
<keyword evidence="5" id="KW-1185">Reference proteome</keyword>
<feature type="domain" description="Resolvase/invertase-type recombinase catalytic" evidence="3">
    <location>
        <begin position="10"/>
        <end position="146"/>
    </location>
</feature>
<dbReference type="Gene3D" id="3.40.50.1390">
    <property type="entry name" value="Resolvase, N-terminal catalytic domain"/>
    <property type="match status" value="1"/>
</dbReference>
<organism evidence="4 5">
    <name type="scientific">Deinococcus depolymerans</name>
    <dbReference type="NCBI Taxonomy" id="392408"/>
    <lineage>
        <taxon>Bacteria</taxon>
        <taxon>Thermotogati</taxon>
        <taxon>Deinococcota</taxon>
        <taxon>Deinococci</taxon>
        <taxon>Deinococcales</taxon>
        <taxon>Deinococcaceae</taxon>
        <taxon>Deinococcus</taxon>
    </lineage>
</organism>
<dbReference type="InterPro" id="IPR036162">
    <property type="entry name" value="Resolvase-like_N_sf"/>
</dbReference>
<dbReference type="InterPro" id="IPR011109">
    <property type="entry name" value="DNA_bind_recombinase_dom"/>
</dbReference>
<accession>A0ABN1CSF1</accession>
<reference evidence="4 5" key="1">
    <citation type="journal article" date="2019" name="Int. J. Syst. Evol. Microbiol.">
        <title>The Global Catalogue of Microorganisms (GCM) 10K type strain sequencing project: providing services to taxonomists for standard genome sequencing and annotation.</title>
        <authorList>
            <consortium name="The Broad Institute Genomics Platform"/>
            <consortium name="The Broad Institute Genome Sequencing Center for Infectious Disease"/>
            <person name="Wu L."/>
            <person name="Ma J."/>
        </authorList>
    </citation>
    <scope>NUCLEOTIDE SEQUENCE [LARGE SCALE GENOMIC DNA]</scope>
    <source>
        <strain evidence="4 5">JCM 14368</strain>
    </source>
</reference>
<sequence length="224" mass="23878">MDPMTTPTITAVAYYRVSTAKQGVSGLGLEAQRAAVQALAVSRGLSITAEFTEVESGRKVRRPQLEAALDAARRAGALLLIAKLDRLARNVAFTSALMDTSVEFMAADMPDANRMTLHVMAALAEHEARLVSERTRAALAARKARGLPVGHTQNLTPETRALGPAAQREAARVATQQVTAFASALRGQGDSLATIASKLNASGFRTRKGGLWASVQVKRILDRM</sequence>
<dbReference type="Proteomes" id="UP001500191">
    <property type="component" value="Unassembled WGS sequence"/>
</dbReference>
<evidence type="ECO:0000256" key="1">
    <source>
        <dbReference type="ARBA" id="ARBA00023125"/>
    </source>
</evidence>
<evidence type="ECO:0000256" key="2">
    <source>
        <dbReference type="ARBA" id="ARBA00023172"/>
    </source>
</evidence>
<name>A0ABN1CSF1_9DEIO</name>
<comment type="caution">
    <text evidence="4">The sequence shown here is derived from an EMBL/GenBank/DDBJ whole genome shotgun (WGS) entry which is preliminary data.</text>
</comment>
<dbReference type="SMART" id="SM00857">
    <property type="entry name" value="Resolvase"/>
    <property type="match status" value="1"/>
</dbReference>
<evidence type="ECO:0000313" key="5">
    <source>
        <dbReference type="Proteomes" id="UP001500191"/>
    </source>
</evidence>
<evidence type="ECO:0000313" key="4">
    <source>
        <dbReference type="EMBL" id="GAA0524313.1"/>
    </source>
</evidence>
<keyword evidence="1" id="KW-0238">DNA-binding</keyword>
<dbReference type="EMBL" id="BAAADB010000037">
    <property type="protein sequence ID" value="GAA0524313.1"/>
    <property type="molecule type" value="Genomic_DNA"/>
</dbReference>
<dbReference type="Pfam" id="PF07508">
    <property type="entry name" value="Recombinase"/>
    <property type="match status" value="1"/>
</dbReference>
<dbReference type="PANTHER" id="PTHR30461">
    <property type="entry name" value="DNA-INVERTASE FROM LAMBDOID PROPHAGE"/>
    <property type="match status" value="1"/>
</dbReference>